<dbReference type="Proteomes" id="UP001390339">
    <property type="component" value="Unassembled WGS sequence"/>
</dbReference>
<organism evidence="2 3">
    <name type="scientific">Apiospora arundinis</name>
    <dbReference type="NCBI Taxonomy" id="335852"/>
    <lineage>
        <taxon>Eukaryota</taxon>
        <taxon>Fungi</taxon>
        <taxon>Dikarya</taxon>
        <taxon>Ascomycota</taxon>
        <taxon>Pezizomycotina</taxon>
        <taxon>Sordariomycetes</taxon>
        <taxon>Xylariomycetidae</taxon>
        <taxon>Amphisphaeriales</taxon>
        <taxon>Apiosporaceae</taxon>
        <taxon>Apiospora</taxon>
    </lineage>
</organism>
<keyword evidence="3" id="KW-1185">Reference proteome</keyword>
<gene>
    <name evidence="2" type="ORF">PGQ11_013750</name>
</gene>
<feature type="transmembrane region" description="Helical" evidence="1">
    <location>
        <begin position="126"/>
        <end position="146"/>
    </location>
</feature>
<sequence>MDFDTQYATATNGKQSQIKNVWSCIEGVVKDQWVLIVLVVLVVVSSQAQIPPAHQGLKTTIIQNLAIAVIFFINGLTTSTQDLVKNLRRWRCHLYIQATSFCLTSLTLFGLVAALASNRALMDPNVLNGLIILGCLPTAFSINTIMARKAEGNATLTLTESVIGNVIGPFLSTLLAHGYTSVNAWYSRPNSAGGFGDLLLRVFTQFGLTLFLPLVVGQVVQNLFPRIVRRIMHDYQVVKLAPLSQLALVWSGYDSAFASHAFSDTDKVQIVGVVVICVSLFLVWMLVAVAVSSTFLSRSDNVAAAFCIPTKSPALGIPLATIMFAGLSEEEMAKVYIPLIIFQFVQTCLCNMATLPFRYWKTKAGGQRESDEELVARLIRPFSEENLDPSSVPLLSRETIRGYYTVDMS</sequence>
<feature type="transmembrane region" description="Helical" evidence="1">
    <location>
        <begin position="56"/>
        <end position="73"/>
    </location>
</feature>
<dbReference type="InterPro" id="IPR016833">
    <property type="entry name" value="Put_Na-Bile_cotransptr"/>
</dbReference>
<feature type="transmembrane region" description="Helical" evidence="1">
    <location>
        <begin position="240"/>
        <end position="262"/>
    </location>
</feature>
<reference evidence="2 3" key="1">
    <citation type="journal article" date="2024" name="IMA Fungus">
        <title>Apiospora arundinis, a panoply of carbohydrate-active enzymes and secondary metabolites.</title>
        <authorList>
            <person name="Sorensen T."/>
            <person name="Petersen C."/>
            <person name="Muurmann A.T."/>
            <person name="Christiansen J.V."/>
            <person name="Brundto M.L."/>
            <person name="Overgaard C.K."/>
            <person name="Boysen A.T."/>
            <person name="Wollenberg R.D."/>
            <person name="Larsen T.O."/>
            <person name="Sorensen J.L."/>
            <person name="Nielsen K.L."/>
            <person name="Sondergaard T.E."/>
        </authorList>
    </citation>
    <scope>NUCLEOTIDE SEQUENCE [LARGE SCALE GENOMIC DNA]</scope>
    <source>
        <strain evidence="2 3">AAU 773</strain>
    </source>
</reference>
<dbReference type="PANTHER" id="PTHR18640">
    <property type="entry name" value="SOLUTE CARRIER FAMILY 10 MEMBER 7"/>
    <property type="match status" value="1"/>
</dbReference>
<name>A0ABR2HQ94_9PEZI</name>
<dbReference type="Pfam" id="PF13593">
    <property type="entry name" value="SBF_like"/>
    <property type="match status" value="1"/>
</dbReference>
<keyword evidence="1" id="KW-0472">Membrane</keyword>
<feature type="transmembrane region" description="Helical" evidence="1">
    <location>
        <begin position="33"/>
        <end position="50"/>
    </location>
</feature>
<dbReference type="InterPro" id="IPR038770">
    <property type="entry name" value="Na+/solute_symporter_sf"/>
</dbReference>
<evidence type="ECO:0000256" key="1">
    <source>
        <dbReference type="SAM" id="Phobius"/>
    </source>
</evidence>
<feature type="transmembrane region" description="Helical" evidence="1">
    <location>
        <begin position="94"/>
        <end position="114"/>
    </location>
</feature>
<feature type="transmembrane region" description="Helical" evidence="1">
    <location>
        <begin position="268"/>
        <end position="291"/>
    </location>
</feature>
<feature type="transmembrane region" description="Helical" evidence="1">
    <location>
        <begin position="336"/>
        <end position="360"/>
    </location>
</feature>
<dbReference type="Gene3D" id="1.20.1530.20">
    <property type="match status" value="1"/>
</dbReference>
<proteinExistence type="predicted"/>
<feature type="transmembrane region" description="Helical" evidence="1">
    <location>
        <begin position="158"/>
        <end position="179"/>
    </location>
</feature>
<feature type="transmembrane region" description="Helical" evidence="1">
    <location>
        <begin position="303"/>
        <end position="324"/>
    </location>
</feature>
<accession>A0ABR2HQ94</accession>
<keyword evidence="1" id="KW-0812">Transmembrane</keyword>
<comment type="caution">
    <text evidence="2">The sequence shown here is derived from an EMBL/GenBank/DDBJ whole genome shotgun (WGS) entry which is preliminary data.</text>
</comment>
<protein>
    <submittedName>
        <fullName evidence="2">Sodium bile acid symporter family protein</fullName>
    </submittedName>
</protein>
<feature type="transmembrane region" description="Helical" evidence="1">
    <location>
        <begin position="199"/>
        <end position="220"/>
    </location>
</feature>
<dbReference type="PANTHER" id="PTHR18640:SF5">
    <property type="entry name" value="SODIUM_BILE ACID COTRANSPORTER 7"/>
    <property type="match status" value="1"/>
</dbReference>
<keyword evidence="1" id="KW-1133">Transmembrane helix</keyword>
<dbReference type="EMBL" id="JAPCWZ010000009">
    <property type="protein sequence ID" value="KAK8851271.1"/>
    <property type="molecule type" value="Genomic_DNA"/>
</dbReference>
<evidence type="ECO:0000313" key="2">
    <source>
        <dbReference type="EMBL" id="KAK8851271.1"/>
    </source>
</evidence>
<evidence type="ECO:0000313" key="3">
    <source>
        <dbReference type="Proteomes" id="UP001390339"/>
    </source>
</evidence>